<organism evidence="2 3">
    <name type="scientific">Fictibacillus marinisediminis</name>
    <dbReference type="NCBI Taxonomy" id="2878389"/>
    <lineage>
        <taxon>Bacteria</taxon>
        <taxon>Bacillati</taxon>
        <taxon>Bacillota</taxon>
        <taxon>Bacilli</taxon>
        <taxon>Bacillales</taxon>
        <taxon>Fictibacillaceae</taxon>
        <taxon>Fictibacillus</taxon>
    </lineage>
</organism>
<gene>
    <name evidence="2" type="ORF">LCY76_06825</name>
</gene>
<dbReference type="RefSeq" id="WP_248252002.1">
    <property type="nucleotide sequence ID" value="NZ_JAIWJX010000002.1"/>
</dbReference>
<feature type="domain" description="AB hydrolase-1" evidence="1">
    <location>
        <begin position="21"/>
        <end position="245"/>
    </location>
</feature>
<dbReference type="GO" id="GO:0046503">
    <property type="term" value="P:glycerolipid catabolic process"/>
    <property type="evidence" value="ECO:0007669"/>
    <property type="project" value="TreeGrafter"/>
</dbReference>
<dbReference type="PANTHER" id="PTHR43433">
    <property type="entry name" value="HYDROLASE, ALPHA/BETA FOLD FAMILY PROTEIN"/>
    <property type="match status" value="1"/>
</dbReference>
<evidence type="ECO:0000313" key="3">
    <source>
        <dbReference type="Proteomes" id="UP001139011"/>
    </source>
</evidence>
<sequence length="258" mass="28859">MPEAKINGIQLYYEEYGSGHPFILLHGLGGDHQMFGHEIEQLKAHYRVIALDSRGHGKSEKVPQYTMEDHIQDVIGLMDHLLIKKTNILGASMGSYVAQGVAIAVPERVEKLILVVAKAFGKTSSTARLLAEHADEVKGLTQEEQMYALSKYIFHDLQAVGEWSQKLAVNVPVLTFEQQEAANRALENFDFRPELHKITANTLLISGKYDGLNPPKDGKEVASLIQKSCFEEFEKSGHAPSVEEPKRYTEVINNFLRS</sequence>
<evidence type="ECO:0000259" key="1">
    <source>
        <dbReference type="Pfam" id="PF00561"/>
    </source>
</evidence>
<proteinExistence type="predicted"/>
<dbReference type="InterPro" id="IPR000073">
    <property type="entry name" value="AB_hydrolase_1"/>
</dbReference>
<name>A0A9X1X9C7_9BACL</name>
<dbReference type="InterPro" id="IPR029058">
    <property type="entry name" value="AB_hydrolase_fold"/>
</dbReference>
<dbReference type="GO" id="GO:0004806">
    <property type="term" value="F:triacylglycerol lipase activity"/>
    <property type="evidence" value="ECO:0007669"/>
    <property type="project" value="TreeGrafter"/>
</dbReference>
<accession>A0A9X1X9C7</accession>
<dbReference type="Proteomes" id="UP001139011">
    <property type="component" value="Unassembled WGS sequence"/>
</dbReference>
<dbReference type="Pfam" id="PF00561">
    <property type="entry name" value="Abhydrolase_1"/>
    <property type="match status" value="1"/>
</dbReference>
<dbReference type="SUPFAM" id="SSF53474">
    <property type="entry name" value="alpha/beta-Hydrolases"/>
    <property type="match status" value="1"/>
</dbReference>
<comment type="caution">
    <text evidence="2">The sequence shown here is derived from an EMBL/GenBank/DDBJ whole genome shotgun (WGS) entry which is preliminary data.</text>
</comment>
<keyword evidence="3" id="KW-1185">Reference proteome</keyword>
<dbReference type="Gene3D" id="3.40.50.1820">
    <property type="entry name" value="alpha/beta hydrolase"/>
    <property type="match status" value="1"/>
</dbReference>
<keyword evidence="2" id="KW-0378">Hydrolase</keyword>
<dbReference type="PANTHER" id="PTHR43433:SF5">
    <property type="entry name" value="AB HYDROLASE-1 DOMAIN-CONTAINING PROTEIN"/>
    <property type="match status" value="1"/>
</dbReference>
<evidence type="ECO:0000313" key="2">
    <source>
        <dbReference type="EMBL" id="MCK6256308.1"/>
    </source>
</evidence>
<reference evidence="2" key="1">
    <citation type="submission" date="2021-09" db="EMBL/GenBank/DDBJ databases">
        <title>Genome analysis of Fictibacillus sp. KIGAM418 isolated from marine sediment.</title>
        <authorList>
            <person name="Seo M.-J."/>
            <person name="Cho E.-S."/>
            <person name="Hwang C.Y."/>
        </authorList>
    </citation>
    <scope>NUCLEOTIDE SEQUENCE</scope>
    <source>
        <strain evidence="2">KIGAM418</strain>
    </source>
</reference>
<dbReference type="InterPro" id="IPR050471">
    <property type="entry name" value="AB_hydrolase"/>
</dbReference>
<dbReference type="PRINTS" id="PR00111">
    <property type="entry name" value="ABHYDROLASE"/>
</dbReference>
<protein>
    <submittedName>
        <fullName evidence="2">Alpha/beta hydrolase</fullName>
    </submittedName>
</protein>
<dbReference type="AlphaFoldDB" id="A0A9X1X9C7"/>
<dbReference type="EMBL" id="JAIWJX010000002">
    <property type="protein sequence ID" value="MCK6256308.1"/>
    <property type="molecule type" value="Genomic_DNA"/>
</dbReference>